<dbReference type="PANTHER" id="PTHR42842:SF3">
    <property type="entry name" value="FAD_NAD(P)-BINDING OXIDOREDUCTASE FAMILY PROTEIN"/>
    <property type="match status" value="1"/>
</dbReference>
<gene>
    <name evidence="2" type="ORF">SDC9_173377</name>
</gene>
<feature type="domain" description="FAD-dependent protein C-terminal" evidence="1">
    <location>
        <begin position="2"/>
        <end position="33"/>
    </location>
</feature>
<sequence length="88" mass="9195">MSEVLERALISFDHKIKGFAGENAVLTGVETRTSAPIRMTRDENGESLGIMGLFPAGEGAGYAGGIVSAAVDGLRAAERLMARYAPPT</sequence>
<reference evidence="2" key="1">
    <citation type="submission" date="2019-08" db="EMBL/GenBank/DDBJ databases">
        <authorList>
            <person name="Kucharzyk K."/>
            <person name="Murdoch R.W."/>
            <person name="Higgins S."/>
            <person name="Loffler F."/>
        </authorList>
    </citation>
    <scope>NUCLEOTIDE SEQUENCE</scope>
</reference>
<dbReference type="InterPro" id="IPR036188">
    <property type="entry name" value="FAD/NAD-bd_sf"/>
</dbReference>
<dbReference type="Pfam" id="PF21688">
    <property type="entry name" value="FAD-depend_C"/>
    <property type="match status" value="1"/>
</dbReference>
<comment type="caution">
    <text evidence="2">The sequence shown here is derived from an EMBL/GenBank/DDBJ whole genome shotgun (WGS) entry which is preliminary data.</text>
</comment>
<proteinExistence type="predicted"/>
<evidence type="ECO:0000259" key="1">
    <source>
        <dbReference type="Pfam" id="PF21688"/>
    </source>
</evidence>
<dbReference type="Gene3D" id="3.50.50.60">
    <property type="entry name" value="FAD/NAD(P)-binding domain"/>
    <property type="match status" value="1"/>
</dbReference>
<name>A0A645GIC3_9ZZZZ</name>
<dbReference type="PANTHER" id="PTHR42842">
    <property type="entry name" value="FAD/NAD(P)-BINDING OXIDOREDUCTASE"/>
    <property type="match status" value="1"/>
</dbReference>
<dbReference type="InterPro" id="IPR028348">
    <property type="entry name" value="FAD-binding_protein"/>
</dbReference>
<dbReference type="SUPFAM" id="SSF51905">
    <property type="entry name" value="FAD/NAD(P)-binding domain"/>
    <property type="match status" value="1"/>
</dbReference>
<protein>
    <recommendedName>
        <fullName evidence="1">FAD-dependent protein C-terminal domain-containing protein</fullName>
    </recommendedName>
</protein>
<dbReference type="AlphaFoldDB" id="A0A645GIC3"/>
<dbReference type="EMBL" id="VSSQ01075328">
    <property type="protein sequence ID" value="MPN25956.1"/>
    <property type="molecule type" value="Genomic_DNA"/>
</dbReference>
<evidence type="ECO:0000313" key="2">
    <source>
        <dbReference type="EMBL" id="MPN25956.1"/>
    </source>
</evidence>
<accession>A0A645GIC3</accession>
<dbReference type="InterPro" id="IPR049516">
    <property type="entry name" value="FAD-depend_C"/>
</dbReference>
<organism evidence="2">
    <name type="scientific">bioreactor metagenome</name>
    <dbReference type="NCBI Taxonomy" id="1076179"/>
    <lineage>
        <taxon>unclassified sequences</taxon>
        <taxon>metagenomes</taxon>
        <taxon>ecological metagenomes</taxon>
    </lineage>
</organism>